<dbReference type="InterPro" id="IPR029401">
    <property type="entry name" value="Nudix_N"/>
</dbReference>
<dbReference type="AlphaFoldDB" id="L8HFH8"/>
<evidence type="ECO:0000259" key="2">
    <source>
        <dbReference type="PROSITE" id="PS51462"/>
    </source>
</evidence>
<feature type="domain" description="Nudix hydrolase" evidence="2">
    <location>
        <begin position="70"/>
        <end position="194"/>
    </location>
</feature>
<protein>
    <submittedName>
        <fullName evidence="3">NUDIX hydrolase</fullName>
    </submittedName>
</protein>
<dbReference type="PROSITE" id="PS00893">
    <property type="entry name" value="NUDIX_BOX"/>
    <property type="match status" value="1"/>
</dbReference>
<organism evidence="3 4">
    <name type="scientific">Acanthamoeba castellanii (strain ATCC 30010 / Neff)</name>
    <dbReference type="NCBI Taxonomy" id="1257118"/>
    <lineage>
        <taxon>Eukaryota</taxon>
        <taxon>Amoebozoa</taxon>
        <taxon>Discosea</taxon>
        <taxon>Longamoebia</taxon>
        <taxon>Centramoebida</taxon>
        <taxon>Acanthamoebidae</taxon>
        <taxon>Acanthamoeba</taxon>
    </lineage>
</organism>
<name>L8HFH8_ACACF</name>
<dbReference type="Proteomes" id="UP000011083">
    <property type="component" value="Unassembled WGS sequence"/>
</dbReference>
<dbReference type="InterPro" id="IPR020084">
    <property type="entry name" value="NUDIX_hydrolase_CS"/>
</dbReference>
<dbReference type="RefSeq" id="XP_004353448.1">
    <property type="nucleotide sequence ID" value="XM_004353396.1"/>
</dbReference>
<dbReference type="SUPFAM" id="SSF55811">
    <property type="entry name" value="Nudix"/>
    <property type="match status" value="1"/>
</dbReference>
<dbReference type="Gene3D" id="3.90.79.10">
    <property type="entry name" value="Nucleoside Triphosphate Pyrophosphohydrolase"/>
    <property type="match status" value="1"/>
</dbReference>
<dbReference type="VEuPathDB" id="AmoebaDB:ACA1_074870"/>
<dbReference type="GO" id="GO:0016787">
    <property type="term" value="F:hydrolase activity"/>
    <property type="evidence" value="ECO:0007669"/>
    <property type="project" value="UniProtKB-KW"/>
</dbReference>
<dbReference type="PROSITE" id="PS51462">
    <property type="entry name" value="NUDIX"/>
    <property type="match status" value="1"/>
</dbReference>
<reference evidence="3 4" key="1">
    <citation type="journal article" date="2013" name="Genome Biol.">
        <title>Genome of Acanthamoeba castellanii highlights extensive lateral gene transfer and early evolution of tyrosine kinase signaling.</title>
        <authorList>
            <person name="Clarke M."/>
            <person name="Lohan A.J."/>
            <person name="Liu B."/>
            <person name="Lagkouvardos I."/>
            <person name="Roy S."/>
            <person name="Zafar N."/>
            <person name="Bertelli C."/>
            <person name="Schilde C."/>
            <person name="Kianianmomeni A."/>
            <person name="Burglin T.R."/>
            <person name="Frech C."/>
            <person name="Turcotte B."/>
            <person name="Kopec K.O."/>
            <person name="Synnott J.M."/>
            <person name="Choo C."/>
            <person name="Paponov I."/>
            <person name="Finkler A."/>
            <person name="Soon Heng Tan C."/>
            <person name="Hutchins A.P."/>
            <person name="Weinmeier T."/>
            <person name="Rattei T."/>
            <person name="Chu J.S."/>
            <person name="Gimenez G."/>
            <person name="Irimia M."/>
            <person name="Rigden D.J."/>
            <person name="Fitzpatrick D.A."/>
            <person name="Lorenzo-Morales J."/>
            <person name="Bateman A."/>
            <person name="Chiu C.H."/>
            <person name="Tang P."/>
            <person name="Hegemann P."/>
            <person name="Fromm H."/>
            <person name="Raoult D."/>
            <person name="Greub G."/>
            <person name="Miranda-Saavedra D."/>
            <person name="Chen N."/>
            <person name="Nash P."/>
            <person name="Ginger M.L."/>
            <person name="Horn M."/>
            <person name="Schaap P."/>
            <person name="Caler L."/>
            <person name="Loftus B."/>
        </authorList>
    </citation>
    <scope>NUCLEOTIDE SEQUENCE [LARGE SCALE GENOMIC DNA]</scope>
    <source>
        <strain evidence="3 4">Neff</strain>
    </source>
</reference>
<dbReference type="InterPro" id="IPR000086">
    <property type="entry name" value="NUDIX_hydrolase_dom"/>
</dbReference>
<proteinExistence type="predicted"/>
<dbReference type="OrthoDB" id="447842at2759"/>
<evidence type="ECO:0000256" key="1">
    <source>
        <dbReference type="ARBA" id="ARBA00022801"/>
    </source>
</evidence>
<dbReference type="GeneID" id="14924917"/>
<dbReference type="Pfam" id="PF00293">
    <property type="entry name" value="NUDIX"/>
    <property type="match status" value="1"/>
</dbReference>
<dbReference type="InterPro" id="IPR015797">
    <property type="entry name" value="NUDIX_hydrolase-like_dom_sf"/>
</dbReference>
<keyword evidence="1 3" id="KW-0378">Hydrolase</keyword>
<evidence type="ECO:0000313" key="3">
    <source>
        <dbReference type="EMBL" id="ELR23920.1"/>
    </source>
</evidence>
<dbReference type="Gene3D" id="2.20.70.10">
    <property type="match status" value="1"/>
</dbReference>
<dbReference type="EMBL" id="KB007842">
    <property type="protein sequence ID" value="ELR23920.1"/>
    <property type="molecule type" value="Genomic_DNA"/>
</dbReference>
<sequence>MRRASVLASVQGTHPWTSGGSRVVGARTLTTSAGAGSADRWKKNFKKVVPEGDSKERAVCQECGFINYHNPKIVAGVVALSSTGKVLLCKRAIEPKTGYWTLPAGYMEVGETVQAGAAREAREEANATVEAGSLLTMYDVPRIGQVHMYYRAKLLSDEVSAGEETLDVALVDLDEIPWDQLAFPTVRHTLEFFLKTGRHSADAIDFKSITEQLI</sequence>
<evidence type="ECO:0000313" key="4">
    <source>
        <dbReference type="Proteomes" id="UP000011083"/>
    </source>
</evidence>
<dbReference type="PANTHER" id="PTHR43222:SF2">
    <property type="entry name" value="NUDIX HYDROLASE 23, CHLOROPLASTIC"/>
    <property type="match status" value="1"/>
</dbReference>
<dbReference type="OMA" id="PGGFCEP"/>
<dbReference type="PANTHER" id="PTHR43222">
    <property type="entry name" value="NUDIX HYDROLASE 23"/>
    <property type="match status" value="1"/>
</dbReference>
<dbReference type="KEGG" id="acan:ACA1_074870"/>
<dbReference type="Pfam" id="PF14803">
    <property type="entry name" value="Zn_ribbon_Nudix"/>
    <property type="match status" value="1"/>
</dbReference>
<dbReference type="CDD" id="cd04511">
    <property type="entry name" value="NUDIX_Hydrolase"/>
    <property type="match status" value="1"/>
</dbReference>
<keyword evidence="4" id="KW-1185">Reference proteome</keyword>
<gene>
    <name evidence="3" type="ORF">ACA1_074870</name>
</gene>
<dbReference type="STRING" id="1257118.L8HFH8"/>
<accession>L8HFH8</accession>